<dbReference type="Proteomes" id="UP001500456">
    <property type="component" value="Unassembled WGS sequence"/>
</dbReference>
<keyword evidence="2" id="KW-0732">Signal</keyword>
<dbReference type="RefSeq" id="WP_345562478.1">
    <property type="nucleotide sequence ID" value="NZ_BAAAZX010000004.1"/>
</dbReference>
<accession>A0ABP7QQP5</accession>
<dbReference type="EMBL" id="BAAAZX010000004">
    <property type="protein sequence ID" value="GAA3986197.1"/>
    <property type="molecule type" value="Genomic_DNA"/>
</dbReference>
<feature type="region of interest" description="Disordered" evidence="1">
    <location>
        <begin position="188"/>
        <end position="235"/>
    </location>
</feature>
<name>A0ABP7QQP5_9ACTN</name>
<organism evidence="3 4">
    <name type="scientific">Streptomyces plumbiresistens</name>
    <dbReference type="NCBI Taxonomy" id="511811"/>
    <lineage>
        <taxon>Bacteria</taxon>
        <taxon>Bacillati</taxon>
        <taxon>Actinomycetota</taxon>
        <taxon>Actinomycetes</taxon>
        <taxon>Kitasatosporales</taxon>
        <taxon>Streptomycetaceae</taxon>
        <taxon>Streptomyces</taxon>
    </lineage>
</organism>
<protein>
    <recommendedName>
        <fullName evidence="5">Htaa domain-containing protein</fullName>
    </recommendedName>
</protein>
<sequence>MVKRPGAAALAGGVLLALLSPGMATAQDGAAFPREVSGGYASWSTAAAELADQGVSFDVAEPAVRGSADRAWFPATGGGANPETGAAEVELAGTARLAGAARPLTFGGLRLELREGAGALYARTAVGGEARELALAGVKPGDTAPAVRAGGVTWTGLRAALTDEGARLLSEWSGRQFAEGDGLGRLDVTVGTGAADDAPEVPARPDETPQPSPSVTTPEKQRTAPQQEAEPSAAVAHAGLEAGGEQEATGAGFEPGEVVLVAIDEDTRYQAVADAQGRVVLVFPVYATATAGVHTVELYTVSGERRALTEFEVRPASD</sequence>
<keyword evidence="4" id="KW-1185">Reference proteome</keyword>
<proteinExistence type="predicted"/>
<comment type="caution">
    <text evidence="3">The sequence shown here is derived from an EMBL/GenBank/DDBJ whole genome shotgun (WGS) entry which is preliminary data.</text>
</comment>
<reference evidence="4" key="1">
    <citation type="journal article" date="2019" name="Int. J. Syst. Evol. Microbiol.">
        <title>The Global Catalogue of Microorganisms (GCM) 10K type strain sequencing project: providing services to taxonomists for standard genome sequencing and annotation.</title>
        <authorList>
            <consortium name="The Broad Institute Genomics Platform"/>
            <consortium name="The Broad Institute Genome Sequencing Center for Infectious Disease"/>
            <person name="Wu L."/>
            <person name="Ma J."/>
        </authorList>
    </citation>
    <scope>NUCLEOTIDE SEQUENCE [LARGE SCALE GENOMIC DNA]</scope>
    <source>
        <strain evidence="4">JCM 16924</strain>
    </source>
</reference>
<evidence type="ECO:0000256" key="2">
    <source>
        <dbReference type="SAM" id="SignalP"/>
    </source>
</evidence>
<evidence type="ECO:0000313" key="4">
    <source>
        <dbReference type="Proteomes" id="UP001500456"/>
    </source>
</evidence>
<evidence type="ECO:0000313" key="3">
    <source>
        <dbReference type="EMBL" id="GAA3986197.1"/>
    </source>
</evidence>
<feature type="compositionally biased region" description="Polar residues" evidence="1">
    <location>
        <begin position="213"/>
        <end position="226"/>
    </location>
</feature>
<feature type="signal peptide" evidence="2">
    <location>
        <begin position="1"/>
        <end position="26"/>
    </location>
</feature>
<evidence type="ECO:0008006" key="5">
    <source>
        <dbReference type="Google" id="ProtNLM"/>
    </source>
</evidence>
<feature type="chain" id="PRO_5047207132" description="Htaa domain-containing protein" evidence="2">
    <location>
        <begin position="27"/>
        <end position="318"/>
    </location>
</feature>
<evidence type="ECO:0000256" key="1">
    <source>
        <dbReference type="SAM" id="MobiDB-lite"/>
    </source>
</evidence>
<gene>
    <name evidence="3" type="ORF">GCM10022232_18970</name>
</gene>